<dbReference type="PROSITE" id="PS51077">
    <property type="entry name" value="HTH_ICLR"/>
    <property type="match status" value="1"/>
</dbReference>
<keyword evidence="1" id="KW-0805">Transcription regulation</keyword>
<feature type="domain" description="IclR-ED" evidence="5">
    <location>
        <begin position="84"/>
        <end position="261"/>
    </location>
</feature>
<dbReference type="InterPro" id="IPR014757">
    <property type="entry name" value="Tscrpt_reg_IclR_C"/>
</dbReference>
<dbReference type="InterPro" id="IPR036388">
    <property type="entry name" value="WH-like_DNA-bd_sf"/>
</dbReference>
<dbReference type="PANTHER" id="PTHR30136:SF39">
    <property type="entry name" value="TRANSCRIPTIONAL REGULATORY PROTEIN"/>
    <property type="match status" value="1"/>
</dbReference>
<dbReference type="Pfam" id="PF01614">
    <property type="entry name" value="IclR_C"/>
    <property type="match status" value="1"/>
</dbReference>
<dbReference type="InterPro" id="IPR029016">
    <property type="entry name" value="GAF-like_dom_sf"/>
</dbReference>
<dbReference type="Proteomes" id="UP001056455">
    <property type="component" value="Chromosome"/>
</dbReference>
<reference evidence="6" key="1">
    <citation type="submission" date="2022-06" db="EMBL/GenBank/DDBJ databases">
        <title>Ornithinimicrobium HY1793.</title>
        <authorList>
            <person name="Huang Y."/>
        </authorList>
    </citation>
    <scope>NUCLEOTIDE SEQUENCE</scope>
    <source>
        <strain evidence="6">HY1793</strain>
    </source>
</reference>
<evidence type="ECO:0000256" key="3">
    <source>
        <dbReference type="ARBA" id="ARBA00023163"/>
    </source>
</evidence>
<accession>A0ABY4YWN6</accession>
<evidence type="ECO:0000313" key="6">
    <source>
        <dbReference type="EMBL" id="USQ81066.1"/>
    </source>
</evidence>
<gene>
    <name evidence="6" type="ORF">NF556_05315</name>
</gene>
<sequence>MSENPDHVVDLEVDQSASHQTVRSVTRALDIMGQFTNGSNRPRSISEIVEASGLAKTTVLRLLFTLETEGLLASTSRGYVPGPGLWRWAFAANQAWELPPQAREVMKELVAAEQETVNLYIRRGRTRICVAQEESPLPLRHVVRIGDQLPLTSGASSKILLSQSDPSIVESLYAEAHPGAPTLESLLADIEQVRTLGFAVSHGEREQGLSAVGAPVRSAHGQVVAALTFSGPTVRFTDDRVPGLASTLADAAEAMSKLGIDHPLRANT</sequence>
<dbReference type="Pfam" id="PF09339">
    <property type="entry name" value="HTH_IclR"/>
    <property type="match status" value="1"/>
</dbReference>
<dbReference type="PROSITE" id="PS51078">
    <property type="entry name" value="ICLR_ED"/>
    <property type="match status" value="1"/>
</dbReference>
<dbReference type="Gene3D" id="1.10.10.10">
    <property type="entry name" value="Winged helix-like DNA-binding domain superfamily/Winged helix DNA-binding domain"/>
    <property type="match status" value="1"/>
</dbReference>
<name>A0ABY4YWN6_9MICO</name>
<dbReference type="PANTHER" id="PTHR30136">
    <property type="entry name" value="HELIX-TURN-HELIX TRANSCRIPTIONAL REGULATOR, ICLR FAMILY"/>
    <property type="match status" value="1"/>
</dbReference>
<dbReference type="InterPro" id="IPR050707">
    <property type="entry name" value="HTH_MetabolicPath_Reg"/>
</dbReference>
<dbReference type="SMART" id="SM00346">
    <property type="entry name" value="HTH_ICLR"/>
    <property type="match status" value="1"/>
</dbReference>
<dbReference type="EMBL" id="CP099489">
    <property type="protein sequence ID" value="USQ81066.1"/>
    <property type="molecule type" value="Genomic_DNA"/>
</dbReference>
<keyword evidence="3" id="KW-0804">Transcription</keyword>
<evidence type="ECO:0000256" key="2">
    <source>
        <dbReference type="ARBA" id="ARBA00023125"/>
    </source>
</evidence>
<evidence type="ECO:0000259" key="5">
    <source>
        <dbReference type="PROSITE" id="PS51078"/>
    </source>
</evidence>
<dbReference type="InterPro" id="IPR005471">
    <property type="entry name" value="Tscrpt_reg_IclR_N"/>
</dbReference>
<dbReference type="InterPro" id="IPR036390">
    <property type="entry name" value="WH_DNA-bd_sf"/>
</dbReference>
<dbReference type="Gene3D" id="3.30.450.40">
    <property type="match status" value="1"/>
</dbReference>
<dbReference type="RefSeq" id="WP_252594450.1">
    <property type="nucleotide sequence ID" value="NZ_CP099489.1"/>
</dbReference>
<keyword evidence="7" id="KW-1185">Reference proteome</keyword>
<organism evidence="6 7">
    <name type="scientific">Ornithinimicrobium faecis</name>
    <dbReference type="NCBI Taxonomy" id="2934158"/>
    <lineage>
        <taxon>Bacteria</taxon>
        <taxon>Bacillati</taxon>
        <taxon>Actinomycetota</taxon>
        <taxon>Actinomycetes</taxon>
        <taxon>Micrococcales</taxon>
        <taxon>Ornithinimicrobiaceae</taxon>
        <taxon>Ornithinimicrobium</taxon>
    </lineage>
</organism>
<evidence type="ECO:0000259" key="4">
    <source>
        <dbReference type="PROSITE" id="PS51077"/>
    </source>
</evidence>
<proteinExistence type="predicted"/>
<evidence type="ECO:0000313" key="7">
    <source>
        <dbReference type="Proteomes" id="UP001056455"/>
    </source>
</evidence>
<dbReference type="SUPFAM" id="SSF55781">
    <property type="entry name" value="GAF domain-like"/>
    <property type="match status" value="1"/>
</dbReference>
<feature type="domain" description="HTH iclR-type" evidence="4">
    <location>
        <begin position="22"/>
        <end position="83"/>
    </location>
</feature>
<protein>
    <submittedName>
        <fullName evidence="6">IclR family transcriptional regulator</fullName>
    </submittedName>
</protein>
<dbReference type="SUPFAM" id="SSF46785">
    <property type="entry name" value="Winged helix' DNA-binding domain"/>
    <property type="match status" value="1"/>
</dbReference>
<evidence type="ECO:0000256" key="1">
    <source>
        <dbReference type="ARBA" id="ARBA00023015"/>
    </source>
</evidence>
<keyword evidence="2" id="KW-0238">DNA-binding</keyword>